<protein>
    <submittedName>
        <fullName evidence="2">Branched-chain amino acid ABC transporter substrate-binding protein</fullName>
    </submittedName>
</protein>
<keyword evidence="1" id="KW-0732">Signal</keyword>
<reference evidence="3" key="1">
    <citation type="journal article" date="2019" name="J. Bacteriol.">
        <title>A Mutagenic Screen Identifies a TonB-Dependent Receptor Required for the Lanthanide Metal Switch in the Type I Methanotroph 'Methylotuvimicrobium buryatense' 5GB1C.</title>
        <authorList>
            <person name="Groom J.D."/>
            <person name="Ford S.M."/>
            <person name="Pesesky M.W."/>
            <person name="Lidstrom M.E."/>
        </authorList>
    </citation>
    <scope>NUCLEOTIDE SEQUENCE [LARGE SCALE GENOMIC DNA]</scope>
    <source>
        <strain evidence="3">5GB1C</strain>
    </source>
</reference>
<feature type="signal peptide" evidence="1">
    <location>
        <begin position="1"/>
        <end position="22"/>
    </location>
</feature>
<evidence type="ECO:0000313" key="3">
    <source>
        <dbReference type="Proteomes" id="UP000305881"/>
    </source>
</evidence>
<feature type="chain" id="PRO_5020761042" evidence="1">
    <location>
        <begin position="23"/>
        <end position="387"/>
    </location>
</feature>
<dbReference type="EMBL" id="CP035467">
    <property type="protein sequence ID" value="QCW81845.1"/>
    <property type="molecule type" value="Genomic_DNA"/>
</dbReference>
<dbReference type="STRING" id="675511.GCA_000341735_01818"/>
<dbReference type="SUPFAM" id="SSF53822">
    <property type="entry name" value="Periplasmic binding protein-like I"/>
    <property type="match status" value="1"/>
</dbReference>
<proteinExistence type="predicted"/>
<dbReference type="Proteomes" id="UP000305881">
    <property type="component" value="Chromosome"/>
</dbReference>
<dbReference type="KEGG" id="mbur:EQU24_05965"/>
<keyword evidence="3" id="KW-1185">Reference proteome</keyword>
<dbReference type="PANTHER" id="PTHR30483:SF6">
    <property type="entry name" value="PERIPLASMIC BINDING PROTEIN OF ABC TRANSPORTER FOR NATURAL AMINO ACIDS"/>
    <property type="match status" value="1"/>
</dbReference>
<dbReference type="InterPro" id="IPR051010">
    <property type="entry name" value="BCAA_transport"/>
</dbReference>
<gene>
    <name evidence="2" type="ORF">EQU24_05965</name>
</gene>
<evidence type="ECO:0000256" key="1">
    <source>
        <dbReference type="SAM" id="SignalP"/>
    </source>
</evidence>
<sequence length="387" mass="43451">MIVRSLLLGISMLSLTVFVAQAEQKQEIEIVYFTQEKTAPPALSNLDPFIQDKGELGAELAIDDNNTTGQFTGQLYKLNKVIVPIDGDVAQEFNDKIAGKFSFVVANLPADDLLKIIDANKPEHTLIFDAGTTDDSLRQRCGSDVLHILPSRAMRADALAQYMLKKRWAKWFLVIGASDEDKLFAAAIKRSAKRFGMKIVAEKAWDHTYDARRTAQSDVPVFTQGVDYDILVVADEQGLFGEYLDYRTWIPRPVIGTQGLIATSWHRAHEQWGAVQIQNRFKEQKGRWMEEADYGAYLAIRAVGEAATRTQSSQLNDIKPYLLSDKFALQGYKGRPLSFRTWNGQLRQPLLLAAPRSLVAVAPIEGFLHPKTELDTLGFDQPETKFK</sequence>
<dbReference type="PANTHER" id="PTHR30483">
    <property type="entry name" value="LEUCINE-SPECIFIC-BINDING PROTEIN"/>
    <property type="match status" value="1"/>
</dbReference>
<evidence type="ECO:0000313" key="2">
    <source>
        <dbReference type="EMBL" id="QCW81845.1"/>
    </source>
</evidence>
<dbReference type="InterPro" id="IPR028082">
    <property type="entry name" value="Peripla_BP_I"/>
</dbReference>
<dbReference type="RefSeq" id="WP_017840363.1">
    <property type="nucleotide sequence ID" value="NZ_CP035467.1"/>
</dbReference>
<organism evidence="2 3">
    <name type="scientific">Methylotuvimicrobium buryatense</name>
    <name type="common">Methylomicrobium buryatense</name>
    <dbReference type="NCBI Taxonomy" id="95641"/>
    <lineage>
        <taxon>Bacteria</taxon>
        <taxon>Pseudomonadati</taxon>
        <taxon>Pseudomonadota</taxon>
        <taxon>Gammaproteobacteria</taxon>
        <taxon>Methylococcales</taxon>
        <taxon>Methylococcaceae</taxon>
        <taxon>Methylotuvimicrobium</taxon>
    </lineage>
</organism>
<name>A0A4V1IJL7_METBY</name>
<dbReference type="AlphaFoldDB" id="A0A4V1IJL7"/>
<dbReference type="CDD" id="cd06268">
    <property type="entry name" value="PBP1_ABC_transporter_LIVBP-like"/>
    <property type="match status" value="1"/>
</dbReference>
<accession>A0A4V1IJL7</accession>
<dbReference type="InterPro" id="IPR022478">
    <property type="entry name" value="ABC_transptr_sub-bd_PQQ"/>
</dbReference>
<dbReference type="OrthoDB" id="5341635at2"/>
<dbReference type="NCBIfam" id="TIGR03863">
    <property type="entry name" value="PQQ_ABC_bind"/>
    <property type="match status" value="1"/>
</dbReference>
<dbReference type="Gene3D" id="3.40.50.2300">
    <property type="match status" value="2"/>
</dbReference>